<organism evidence="2">
    <name type="scientific">Anguilla anguilla</name>
    <name type="common">European freshwater eel</name>
    <name type="synonym">Muraena anguilla</name>
    <dbReference type="NCBI Taxonomy" id="7936"/>
    <lineage>
        <taxon>Eukaryota</taxon>
        <taxon>Metazoa</taxon>
        <taxon>Chordata</taxon>
        <taxon>Craniata</taxon>
        <taxon>Vertebrata</taxon>
        <taxon>Euteleostomi</taxon>
        <taxon>Actinopterygii</taxon>
        <taxon>Neopterygii</taxon>
        <taxon>Teleostei</taxon>
        <taxon>Anguilliformes</taxon>
        <taxon>Anguillidae</taxon>
        <taxon>Anguilla</taxon>
    </lineage>
</organism>
<evidence type="ECO:0000313" key="2">
    <source>
        <dbReference type="EMBL" id="JAH05393.1"/>
    </source>
</evidence>
<proteinExistence type="predicted"/>
<sequence>MSDSTLKGRVKDLHLNPLAVLFSFDRMSSFSVLSFSFAFISWERDSWMEFMI</sequence>
<dbReference type="EMBL" id="GBXM01103184">
    <property type="protein sequence ID" value="JAH05393.1"/>
    <property type="molecule type" value="Transcribed_RNA"/>
</dbReference>
<feature type="transmembrane region" description="Helical" evidence="1">
    <location>
        <begin position="20"/>
        <end position="42"/>
    </location>
</feature>
<reference evidence="2" key="1">
    <citation type="submission" date="2014-11" db="EMBL/GenBank/DDBJ databases">
        <authorList>
            <person name="Amaro Gonzalez C."/>
        </authorList>
    </citation>
    <scope>NUCLEOTIDE SEQUENCE</scope>
</reference>
<reference evidence="2" key="2">
    <citation type="journal article" date="2015" name="Fish Shellfish Immunol.">
        <title>Early steps in the European eel (Anguilla anguilla)-Vibrio vulnificus interaction in the gills: Role of the RtxA13 toxin.</title>
        <authorList>
            <person name="Callol A."/>
            <person name="Pajuelo D."/>
            <person name="Ebbesson L."/>
            <person name="Teles M."/>
            <person name="MacKenzie S."/>
            <person name="Amaro C."/>
        </authorList>
    </citation>
    <scope>NUCLEOTIDE SEQUENCE</scope>
</reference>
<keyword evidence="1" id="KW-0812">Transmembrane</keyword>
<evidence type="ECO:0000256" key="1">
    <source>
        <dbReference type="SAM" id="Phobius"/>
    </source>
</evidence>
<keyword evidence="1" id="KW-1133">Transmembrane helix</keyword>
<name>A0A0E9PNJ3_ANGAN</name>
<accession>A0A0E9PNJ3</accession>
<keyword evidence="1" id="KW-0472">Membrane</keyword>
<dbReference type="AlphaFoldDB" id="A0A0E9PNJ3"/>
<protein>
    <submittedName>
        <fullName evidence="2">Uncharacterized protein</fullName>
    </submittedName>
</protein>